<keyword evidence="1" id="KW-0479">Metal-binding</keyword>
<dbReference type="Gene3D" id="3.90.850.10">
    <property type="entry name" value="Fumarylacetoacetase-like, C-terminal domain"/>
    <property type="match status" value="1"/>
</dbReference>
<feature type="domain" description="Fumarylacetoacetase-like C-terminal" evidence="2">
    <location>
        <begin position="57"/>
        <end position="253"/>
    </location>
</feature>
<dbReference type="RefSeq" id="WP_142584766.1">
    <property type="nucleotide sequence ID" value="NZ_CABFPH010000075.1"/>
</dbReference>
<dbReference type="GO" id="GO:0050385">
    <property type="term" value="F:ureidoglycolate lyase activity"/>
    <property type="evidence" value="ECO:0007669"/>
    <property type="project" value="UniProtKB-EC"/>
</dbReference>
<dbReference type="InterPro" id="IPR036663">
    <property type="entry name" value="Fumarylacetoacetase_C_sf"/>
</dbReference>
<dbReference type="InterPro" id="IPR018833">
    <property type="entry name" value="Rv2993c-like_N"/>
</dbReference>
<dbReference type="Proteomes" id="UP000410984">
    <property type="component" value="Unassembled WGS sequence"/>
</dbReference>
<dbReference type="PANTHER" id="PTHR11820">
    <property type="entry name" value="ACYLPYRUVASE"/>
    <property type="match status" value="1"/>
</dbReference>
<dbReference type="EMBL" id="CABFPH010000075">
    <property type="protein sequence ID" value="VUD73541.1"/>
    <property type="molecule type" value="Genomic_DNA"/>
</dbReference>
<name>A0A509EH97_9HYPH</name>
<dbReference type="OrthoDB" id="5197601at2"/>
<dbReference type="PANTHER" id="PTHR11820:SF7">
    <property type="entry name" value="ACYLPYRUVASE FAHD1, MITOCHONDRIAL"/>
    <property type="match status" value="1"/>
</dbReference>
<evidence type="ECO:0000259" key="2">
    <source>
        <dbReference type="Pfam" id="PF01557"/>
    </source>
</evidence>
<evidence type="ECO:0000313" key="4">
    <source>
        <dbReference type="EMBL" id="VUD73541.1"/>
    </source>
</evidence>
<evidence type="ECO:0000256" key="1">
    <source>
        <dbReference type="ARBA" id="ARBA00022723"/>
    </source>
</evidence>
<dbReference type="Pfam" id="PF10370">
    <property type="entry name" value="Rv2993c-like_N"/>
    <property type="match status" value="1"/>
</dbReference>
<dbReference type="GO" id="GO:0018773">
    <property type="term" value="F:acetylpyruvate hydrolase activity"/>
    <property type="evidence" value="ECO:0007669"/>
    <property type="project" value="TreeGrafter"/>
</dbReference>
<dbReference type="InterPro" id="IPR011234">
    <property type="entry name" value="Fumarylacetoacetase-like_C"/>
</dbReference>
<evidence type="ECO:0000259" key="3">
    <source>
        <dbReference type="Pfam" id="PF10370"/>
    </source>
</evidence>
<keyword evidence="4" id="KW-0456">Lyase</keyword>
<gene>
    <name evidence="4" type="ORF">MET9862_04158</name>
</gene>
<reference evidence="4 5" key="1">
    <citation type="submission" date="2019-06" db="EMBL/GenBank/DDBJ databases">
        <authorList>
            <person name="Rodrigo-Torres L."/>
            <person name="Arahal R. D."/>
            <person name="Lucena T."/>
        </authorList>
    </citation>
    <scope>NUCLEOTIDE SEQUENCE [LARGE SCALE GENOMIC DNA]</scope>
    <source>
        <strain evidence="4 5">SB0023/3</strain>
    </source>
</reference>
<accession>A0A509EH97</accession>
<protein>
    <submittedName>
        <fullName evidence="4">Ureidoglycolate lyase</fullName>
        <ecNumber evidence="4">4.3.2.3</ecNumber>
    </submittedName>
</protein>
<keyword evidence="5" id="KW-1185">Reference proteome</keyword>
<feature type="domain" description="Rv2993c-like N-terminal" evidence="3">
    <location>
        <begin position="3"/>
        <end position="51"/>
    </location>
</feature>
<proteinExistence type="predicted"/>
<dbReference type="GO" id="GO:0046872">
    <property type="term" value="F:metal ion binding"/>
    <property type="evidence" value="ECO:0007669"/>
    <property type="project" value="UniProtKB-KW"/>
</dbReference>
<organism evidence="4 5">
    <name type="scientific">Methylobacterium symbioticum</name>
    <dbReference type="NCBI Taxonomy" id="2584084"/>
    <lineage>
        <taxon>Bacteria</taxon>
        <taxon>Pseudomonadati</taxon>
        <taxon>Pseudomonadota</taxon>
        <taxon>Alphaproteobacteria</taxon>
        <taxon>Hyphomicrobiales</taxon>
        <taxon>Methylobacteriaceae</taxon>
        <taxon>Methylobacterium</taxon>
    </lineage>
</organism>
<dbReference type="AlphaFoldDB" id="A0A509EH97"/>
<dbReference type="Pfam" id="PF01557">
    <property type="entry name" value="FAA_hydrolase"/>
    <property type="match status" value="1"/>
</dbReference>
<sequence length="254" mass="26931">MARWVRYSRDGAESFGRLEGDHIHVHAGDLFGGSAPTGAIVPLAEVALTIPCRPGKMIALWNNFRAMAEKQGLDHPPAPLFFIKPPNSYHPPGAPVAIPAGAGKLLFEGELGIVIGRRGRDLTPETAGAHIFGYTCLNDVTSLDILRADASFMQWTRAKGLDGFSPIGPCIATDIDPLASRVVVRVDGQVRQDYPLSDMIRQPAELVAMLSQGMTLEPGDIVACGTSLGVGSIRPGATVEVEIAAIGVLANRFA</sequence>
<dbReference type="SUPFAM" id="SSF56529">
    <property type="entry name" value="FAH"/>
    <property type="match status" value="1"/>
</dbReference>
<dbReference type="EC" id="4.3.2.3" evidence="4"/>
<evidence type="ECO:0000313" key="5">
    <source>
        <dbReference type="Proteomes" id="UP000410984"/>
    </source>
</evidence>